<dbReference type="InterPro" id="IPR000182">
    <property type="entry name" value="GNAT_dom"/>
</dbReference>
<keyword evidence="1 4" id="KW-0808">Transferase</keyword>
<evidence type="ECO:0000313" key="4">
    <source>
        <dbReference type="EMBL" id="MBB5867161.1"/>
    </source>
</evidence>
<sequence>MQQISGLTAADLTPDLLAELAEVLVDAVDDGASVGFVHPFGARDAADWWTRALGPVDDGTTLMWVARDDEGRVTGTVQAALEQMPNGRHRAEVKKLLVHRRSRGRGLGRALLAAAERGAEQAGATLLILDTETGSPAETLYRSSGWVEVGTIPFHAAKPDGELKATTYFYKYLGETD</sequence>
<evidence type="ECO:0000259" key="3">
    <source>
        <dbReference type="PROSITE" id="PS51186"/>
    </source>
</evidence>
<reference evidence="4 5" key="1">
    <citation type="submission" date="2020-08" db="EMBL/GenBank/DDBJ databases">
        <title>Sequencing the genomes of 1000 actinobacteria strains.</title>
        <authorList>
            <person name="Klenk H.-P."/>
        </authorList>
    </citation>
    <scope>NUCLEOTIDE SEQUENCE [LARGE SCALE GENOMIC DNA]</scope>
    <source>
        <strain evidence="4 5">DSM 45362</strain>
    </source>
</reference>
<dbReference type="EMBL" id="JACHMN010000001">
    <property type="protein sequence ID" value="MBB5867161.1"/>
    <property type="molecule type" value="Genomic_DNA"/>
</dbReference>
<organism evidence="4 5">
    <name type="scientific">Allocatelliglobosispora scoriae</name>
    <dbReference type="NCBI Taxonomy" id="643052"/>
    <lineage>
        <taxon>Bacteria</taxon>
        <taxon>Bacillati</taxon>
        <taxon>Actinomycetota</taxon>
        <taxon>Actinomycetes</taxon>
        <taxon>Micromonosporales</taxon>
        <taxon>Micromonosporaceae</taxon>
        <taxon>Allocatelliglobosispora</taxon>
    </lineage>
</organism>
<dbReference type="Gene3D" id="3.40.630.30">
    <property type="match status" value="1"/>
</dbReference>
<keyword evidence="2" id="KW-0012">Acyltransferase</keyword>
<dbReference type="GO" id="GO:0016747">
    <property type="term" value="F:acyltransferase activity, transferring groups other than amino-acyl groups"/>
    <property type="evidence" value="ECO:0007669"/>
    <property type="project" value="InterPro"/>
</dbReference>
<evidence type="ECO:0000256" key="2">
    <source>
        <dbReference type="ARBA" id="ARBA00023315"/>
    </source>
</evidence>
<dbReference type="InterPro" id="IPR050832">
    <property type="entry name" value="Bact_Acetyltransf"/>
</dbReference>
<dbReference type="PANTHER" id="PTHR43877">
    <property type="entry name" value="AMINOALKYLPHOSPHONATE N-ACETYLTRANSFERASE-RELATED-RELATED"/>
    <property type="match status" value="1"/>
</dbReference>
<feature type="domain" description="N-acetyltransferase" evidence="3">
    <location>
        <begin position="7"/>
        <end position="174"/>
    </location>
</feature>
<dbReference type="SUPFAM" id="SSF55729">
    <property type="entry name" value="Acyl-CoA N-acyltransferases (Nat)"/>
    <property type="match status" value="1"/>
</dbReference>
<dbReference type="InterPro" id="IPR016181">
    <property type="entry name" value="Acyl_CoA_acyltransferase"/>
</dbReference>
<accession>A0A841BJT7</accession>
<name>A0A841BJT7_9ACTN</name>
<gene>
    <name evidence="4" type="ORF">F4553_000540</name>
</gene>
<proteinExistence type="predicted"/>
<dbReference type="PROSITE" id="PS51186">
    <property type="entry name" value="GNAT"/>
    <property type="match status" value="1"/>
</dbReference>
<comment type="caution">
    <text evidence="4">The sequence shown here is derived from an EMBL/GenBank/DDBJ whole genome shotgun (WGS) entry which is preliminary data.</text>
</comment>
<keyword evidence="5" id="KW-1185">Reference proteome</keyword>
<evidence type="ECO:0000256" key="1">
    <source>
        <dbReference type="ARBA" id="ARBA00022679"/>
    </source>
</evidence>
<protein>
    <submittedName>
        <fullName evidence="4">GNAT superfamily N-acetyltransferase</fullName>
    </submittedName>
</protein>
<dbReference type="Pfam" id="PF13508">
    <property type="entry name" value="Acetyltransf_7"/>
    <property type="match status" value="1"/>
</dbReference>
<dbReference type="Proteomes" id="UP000587527">
    <property type="component" value="Unassembled WGS sequence"/>
</dbReference>
<dbReference type="AlphaFoldDB" id="A0A841BJT7"/>
<evidence type="ECO:0000313" key="5">
    <source>
        <dbReference type="Proteomes" id="UP000587527"/>
    </source>
</evidence>
<dbReference type="RefSeq" id="WP_221469663.1">
    <property type="nucleotide sequence ID" value="NZ_JACHMN010000001.1"/>
</dbReference>